<dbReference type="SUPFAM" id="SSF47954">
    <property type="entry name" value="Cyclin-like"/>
    <property type="match status" value="1"/>
</dbReference>
<gene>
    <name evidence="7" type="primary">Dana\GF11169</name>
    <name evidence="7" type="synonym">dana_GLEANR_11238</name>
    <name evidence="7" type="ORF">GF11169</name>
</gene>
<dbReference type="GO" id="GO:0005829">
    <property type="term" value="C:cytosol"/>
    <property type="evidence" value="ECO:0007669"/>
    <property type="project" value="UniProtKB-ARBA"/>
</dbReference>
<evidence type="ECO:0000256" key="4">
    <source>
        <dbReference type="ARBA" id="ARBA00023306"/>
    </source>
</evidence>
<keyword evidence="8" id="KW-1185">Reference proteome</keyword>
<dbReference type="FunCoup" id="B3MHD1">
    <property type="interactions" value="209"/>
</dbReference>
<evidence type="ECO:0000259" key="6">
    <source>
        <dbReference type="Pfam" id="PF00134"/>
    </source>
</evidence>
<dbReference type="AlphaFoldDB" id="B3MHD1"/>
<evidence type="ECO:0000313" key="7">
    <source>
        <dbReference type="EMBL" id="EDV37931.2"/>
    </source>
</evidence>
<evidence type="ECO:0000313" key="8">
    <source>
        <dbReference type="Proteomes" id="UP000007801"/>
    </source>
</evidence>
<feature type="compositionally biased region" description="Basic residues" evidence="5">
    <location>
        <begin position="66"/>
        <end position="85"/>
    </location>
</feature>
<proteinExistence type="inferred from homology"/>
<organism evidence="7 8">
    <name type="scientific">Drosophila ananassae</name>
    <name type="common">Fruit fly</name>
    <dbReference type="NCBI Taxonomy" id="7217"/>
    <lineage>
        <taxon>Eukaryota</taxon>
        <taxon>Metazoa</taxon>
        <taxon>Ecdysozoa</taxon>
        <taxon>Arthropoda</taxon>
        <taxon>Hexapoda</taxon>
        <taxon>Insecta</taxon>
        <taxon>Pterygota</taxon>
        <taxon>Neoptera</taxon>
        <taxon>Endopterygota</taxon>
        <taxon>Diptera</taxon>
        <taxon>Brachycera</taxon>
        <taxon>Muscomorpha</taxon>
        <taxon>Ephydroidea</taxon>
        <taxon>Drosophilidae</taxon>
        <taxon>Drosophila</taxon>
        <taxon>Sophophora</taxon>
    </lineage>
</organism>
<evidence type="ECO:0000256" key="5">
    <source>
        <dbReference type="SAM" id="MobiDB-lite"/>
    </source>
</evidence>
<dbReference type="Proteomes" id="UP000007801">
    <property type="component" value="Unassembled WGS sequence"/>
</dbReference>
<dbReference type="Pfam" id="PF00134">
    <property type="entry name" value="Cyclin_N"/>
    <property type="match status" value="1"/>
</dbReference>
<dbReference type="CDD" id="cd20556">
    <property type="entry name" value="CYCLIN_CABLES"/>
    <property type="match status" value="1"/>
</dbReference>
<feature type="compositionally biased region" description="Low complexity" evidence="5">
    <location>
        <begin position="86"/>
        <end position="120"/>
    </location>
</feature>
<dbReference type="InterPro" id="IPR036915">
    <property type="entry name" value="Cyclin-like_sf"/>
</dbReference>
<comment type="similarity">
    <text evidence="1">Belongs to the cyclin family.</text>
</comment>
<dbReference type="InterPro" id="IPR012388">
    <property type="entry name" value="CABLES1/2"/>
</dbReference>
<dbReference type="PANTHER" id="PTHR22896:SF0">
    <property type="entry name" value="CYCLIN N-TERMINAL DOMAIN-CONTAINING PROTEIN"/>
    <property type="match status" value="1"/>
</dbReference>
<evidence type="ECO:0000256" key="3">
    <source>
        <dbReference type="ARBA" id="ARBA00022618"/>
    </source>
</evidence>
<dbReference type="InterPro" id="IPR006671">
    <property type="entry name" value="Cyclin_N"/>
</dbReference>
<evidence type="ECO:0000256" key="1">
    <source>
        <dbReference type="ARBA" id="ARBA00008742"/>
    </source>
</evidence>
<dbReference type="GO" id="GO:0051726">
    <property type="term" value="P:regulation of cell cycle"/>
    <property type="evidence" value="ECO:0007669"/>
    <property type="project" value="InterPro"/>
</dbReference>
<dbReference type="Gene3D" id="1.10.472.10">
    <property type="entry name" value="Cyclin-like"/>
    <property type="match status" value="1"/>
</dbReference>
<dbReference type="KEGG" id="dan:6494033"/>
<dbReference type="GO" id="GO:1905515">
    <property type="term" value="P:non-motile cilium assembly"/>
    <property type="evidence" value="ECO:0007669"/>
    <property type="project" value="EnsemblMetazoa"/>
</dbReference>
<feature type="region of interest" description="Disordered" evidence="5">
    <location>
        <begin position="55"/>
        <end position="122"/>
    </location>
</feature>
<keyword evidence="4" id="KW-0131">Cell cycle</keyword>
<dbReference type="EMBL" id="CH902619">
    <property type="protein sequence ID" value="EDV37931.2"/>
    <property type="molecule type" value="Genomic_DNA"/>
</dbReference>
<feature type="domain" description="Cyclin N-terminal" evidence="6">
    <location>
        <begin position="635"/>
        <end position="713"/>
    </location>
</feature>
<accession>B3MHD1</accession>
<protein>
    <recommendedName>
        <fullName evidence="6">Cyclin N-terminal domain-containing protein</fullName>
    </recommendedName>
</protein>
<name>B3MHD1_DROAN</name>
<dbReference type="STRING" id="7217.B3MHD1"/>
<dbReference type="PIRSF" id="PIRSF025798">
    <property type="entry name" value="Cables"/>
    <property type="match status" value="1"/>
</dbReference>
<feature type="region of interest" description="Disordered" evidence="5">
    <location>
        <begin position="415"/>
        <end position="437"/>
    </location>
</feature>
<keyword evidence="3" id="KW-0132">Cell division</keyword>
<dbReference type="InParanoid" id="B3MHD1"/>
<dbReference type="GeneID" id="6494033"/>
<dbReference type="PANTHER" id="PTHR22896">
    <property type="entry name" value="CDK5 AND ABL1 ENZYME SUBSTRATE 1"/>
    <property type="match status" value="1"/>
</dbReference>
<dbReference type="HOGENOM" id="CLU_021942_1_0_1"/>
<reference evidence="7 8" key="1">
    <citation type="journal article" date="2007" name="Nature">
        <title>Evolution of genes and genomes on the Drosophila phylogeny.</title>
        <authorList>
            <consortium name="Drosophila 12 Genomes Consortium"/>
            <person name="Clark A.G."/>
            <person name="Eisen M.B."/>
            <person name="Smith D.R."/>
            <person name="Bergman C.M."/>
            <person name="Oliver B."/>
            <person name="Markow T.A."/>
            <person name="Kaufman T.C."/>
            <person name="Kellis M."/>
            <person name="Gelbart W."/>
            <person name="Iyer V.N."/>
            <person name="Pollard D.A."/>
            <person name="Sackton T.B."/>
            <person name="Larracuente A.M."/>
            <person name="Singh N.D."/>
            <person name="Abad J.P."/>
            <person name="Abt D.N."/>
            <person name="Adryan B."/>
            <person name="Aguade M."/>
            <person name="Akashi H."/>
            <person name="Anderson W.W."/>
            <person name="Aquadro C.F."/>
            <person name="Ardell D.H."/>
            <person name="Arguello R."/>
            <person name="Artieri C.G."/>
            <person name="Barbash D.A."/>
            <person name="Barker D."/>
            <person name="Barsanti P."/>
            <person name="Batterham P."/>
            <person name="Batzoglou S."/>
            <person name="Begun D."/>
            <person name="Bhutkar A."/>
            <person name="Blanco E."/>
            <person name="Bosak S.A."/>
            <person name="Bradley R.K."/>
            <person name="Brand A.D."/>
            <person name="Brent M.R."/>
            <person name="Brooks A.N."/>
            <person name="Brown R.H."/>
            <person name="Butlin R.K."/>
            <person name="Caggese C."/>
            <person name="Calvi B.R."/>
            <person name="Bernardo de Carvalho A."/>
            <person name="Caspi A."/>
            <person name="Castrezana S."/>
            <person name="Celniker S.E."/>
            <person name="Chang J.L."/>
            <person name="Chapple C."/>
            <person name="Chatterji S."/>
            <person name="Chinwalla A."/>
            <person name="Civetta A."/>
            <person name="Clifton S.W."/>
            <person name="Comeron J.M."/>
            <person name="Costello J.C."/>
            <person name="Coyne J.A."/>
            <person name="Daub J."/>
            <person name="David R.G."/>
            <person name="Delcher A.L."/>
            <person name="Delehaunty K."/>
            <person name="Do C.B."/>
            <person name="Ebling H."/>
            <person name="Edwards K."/>
            <person name="Eickbush T."/>
            <person name="Evans J.D."/>
            <person name="Filipski A."/>
            <person name="Findeiss S."/>
            <person name="Freyhult E."/>
            <person name="Fulton L."/>
            <person name="Fulton R."/>
            <person name="Garcia A.C."/>
            <person name="Gardiner A."/>
            <person name="Garfield D.A."/>
            <person name="Garvin B.E."/>
            <person name="Gibson G."/>
            <person name="Gilbert D."/>
            <person name="Gnerre S."/>
            <person name="Godfrey J."/>
            <person name="Good R."/>
            <person name="Gotea V."/>
            <person name="Gravely B."/>
            <person name="Greenberg A.J."/>
            <person name="Griffiths-Jones S."/>
            <person name="Gross S."/>
            <person name="Guigo R."/>
            <person name="Gustafson E.A."/>
            <person name="Haerty W."/>
            <person name="Hahn M.W."/>
            <person name="Halligan D.L."/>
            <person name="Halpern A.L."/>
            <person name="Halter G.M."/>
            <person name="Han M.V."/>
            <person name="Heger A."/>
            <person name="Hillier L."/>
            <person name="Hinrichs A.S."/>
            <person name="Holmes I."/>
            <person name="Hoskins R.A."/>
            <person name="Hubisz M.J."/>
            <person name="Hultmark D."/>
            <person name="Huntley M.A."/>
            <person name="Jaffe D.B."/>
            <person name="Jagadeeshan S."/>
            <person name="Jeck W.R."/>
            <person name="Johnson J."/>
            <person name="Jones C.D."/>
            <person name="Jordan W.C."/>
            <person name="Karpen G.H."/>
            <person name="Kataoka E."/>
            <person name="Keightley P.D."/>
            <person name="Kheradpour P."/>
            <person name="Kirkness E.F."/>
            <person name="Koerich L.B."/>
            <person name="Kristiansen K."/>
            <person name="Kudrna D."/>
            <person name="Kulathinal R.J."/>
            <person name="Kumar S."/>
            <person name="Kwok R."/>
            <person name="Lander E."/>
            <person name="Langley C.H."/>
            <person name="Lapoint R."/>
            <person name="Lazzaro B.P."/>
            <person name="Lee S.J."/>
            <person name="Levesque L."/>
            <person name="Li R."/>
            <person name="Lin C.F."/>
            <person name="Lin M.F."/>
            <person name="Lindblad-Toh K."/>
            <person name="Llopart A."/>
            <person name="Long M."/>
            <person name="Low L."/>
            <person name="Lozovsky E."/>
            <person name="Lu J."/>
            <person name="Luo M."/>
            <person name="Machado C.A."/>
            <person name="Makalowski W."/>
            <person name="Marzo M."/>
            <person name="Matsuda M."/>
            <person name="Matzkin L."/>
            <person name="McAllister B."/>
            <person name="McBride C.S."/>
            <person name="McKernan B."/>
            <person name="McKernan K."/>
            <person name="Mendez-Lago M."/>
            <person name="Minx P."/>
            <person name="Mollenhauer M.U."/>
            <person name="Montooth K."/>
            <person name="Mount S.M."/>
            <person name="Mu X."/>
            <person name="Myers E."/>
            <person name="Negre B."/>
            <person name="Newfeld S."/>
            <person name="Nielsen R."/>
            <person name="Noor M.A."/>
            <person name="O'Grady P."/>
            <person name="Pachter L."/>
            <person name="Papaceit M."/>
            <person name="Parisi M.J."/>
            <person name="Parisi M."/>
            <person name="Parts L."/>
            <person name="Pedersen J.S."/>
            <person name="Pesole G."/>
            <person name="Phillippy A.M."/>
            <person name="Ponting C.P."/>
            <person name="Pop M."/>
            <person name="Porcelli D."/>
            <person name="Powell J.R."/>
            <person name="Prohaska S."/>
            <person name="Pruitt K."/>
            <person name="Puig M."/>
            <person name="Quesneville H."/>
            <person name="Ram K.R."/>
            <person name="Rand D."/>
            <person name="Rasmussen M.D."/>
            <person name="Reed L.K."/>
            <person name="Reenan R."/>
            <person name="Reily A."/>
            <person name="Remington K.A."/>
            <person name="Rieger T.T."/>
            <person name="Ritchie M.G."/>
            <person name="Robin C."/>
            <person name="Rogers Y.H."/>
            <person name="Rohde C."/>
            <person name="Rozas J."/>
            <person name="Rubenfield M.J."/>
            <person name="Ruiz A."/>
            <person name="Russo S."/>
            <person name="Salzberg S.L."/>
            <person name="Sanchez-Gracia A."/>
            <person name="Saranga D.J."/>
            <person name="Sato H."/>
            <person name="Schaeffer S.W."/>
            <person name="Schatz M.C."/>
            <person name="Schlenke T."/>
            <person name="Schwartz R."/>
            <person name="Segarra C."/>
            <person name="Singh R.S."/>
            <person name="Sirot L."/>
            <person name="Sirota M."/>
            <person name="Sisneros N.B."/>
            <person name="Smith C.D."/>
            <person name="Smith T.F."/>
            <person name="Spieth J."/>
            <person name="Stage D.E."/>
            <person name="Stark A."/>
            <person name="Stephan W."/>
            <person name="Strausberg R.L."/>
            <person name="Strempel S."/>
            <person name="Sturgill D."/>
            <person name="Sutton G."/>
            <person name="Sutton G.G."/>
            <person name="Tao W."/>
            <person name="Teichmann S."/>
            <person name="Tobari Y.N."/>
            <person name="Tomimura Y."/>
            <person name="Tsolas J.M."/>
            <person name="Valente V.L."/>
            <person name="Venter E."/>
            <person name="Venter J.C."/>
            <person name="Vicario S."/>
            <person name="Vieira F.G."/>
            <person name="Vilella A.J."/>
            <person name="Villasante A."/>
            <person name="Walenz B."/>
            <person name="Wang J."/>
            <person name="Wasserman M."/>
            <person name="Watts T."/>
            <person name="Wilson D."/>
            <person name="Wilson R.K."/>
            <person name="Wing R.A."/>
            <person name="Wolfner M.F."/>
            <person name="Wong A."/>
            <person name="Wong G.K."/>
            <person name="Wu C.I."/>
            <person name="Wu G."/>
            <person name="Yamamoto D."/>
            <person name="Yang H.P."/>
            <person name="Yang S.P."/>
            <person name="Yorke J.A."/>
            <person name="Yoshida K."/>
            <person name="Zdobnov E."/>
            <person name="Zhang P."/>
            <person name="Zhang Y."/>
            <person name="Zimin A.V."/>
            <person name="Baldwin J."/>
            <person name="Abdouelleil A."/>
            <person name="Abdulkadir J."/>
            <person name="Abebe A."/>
            <person name="Abera B."/>
            <person name="Abreu J."/>
            <person name="Acer S.C."/>
            <person name="Aftuck L."/>
            <person name="Alexander A."/>
            <person name="An P."/>
            <person name="Anderson E."/>
            <person name="Anderson S."/>
            <person name="Arachi H."/>
            <person name="Azer M."/>
            <person name="Bachantsang P."/>
            <person name="Barry A."/>
            <person name="Bayul T."/>
            <person name="Berlin A."/>
            <person name="Bessette D."/>
            <person name="Bloom T."/>
            <person name="Blye J."/>
            <person name="Boguslavskiy L."/>
            <person name="Bonnet C."/>
            <person name="Boukhgalter B."/>
            <person name="Bourzgui I."/>
            <person name="Brown A."/>
            <person name="Cahill P."/>
            <person name="Channer S."/>
            <person name="Cheshatsang Y."/>
            <person name="Chuda L."/>
            <person name="Citroen M."/>
            <person name="Collymore A."/>
            <person name="Cooke P."/>
            <person name="Costello M."/>
            <person name="D'Aco K."/>
            <person name="Daza R."/>
            <person name="De Haan G."/>
            <person name="DeGray S."/>
            <person name="DeMaso C."/>
            <person name="Dhargay N."/>
            <person name="Dooley K."/>
            <person name="Dooley E."/>
            <person name="Doricent M."/>
            <person name="Dorje P."/>
            <person name="Dorjee K."/>
            <person name="Dupes A."/>
            <person name="Elong R."/>
            <person name="Falk J."/>
            <person name="Farina A."/>
            <person name="Faro S."/>
            <person name="Ferguson D."/>
            <person name="Fisher S."/>
            <person name="Foley C.D."/>
            <person name="Franke A."/>
            <person name="Friedrich D."/>
            <person name="Gadbois L."/>
            <person name="Gearin G."/>
            <person name="Gearin C.R."/>
            <person name="Giannoukos G."/>
            <person name="Goode T."/>
            <person name="Graham J."/>
            <person name="Grandbois E."/>
            <person name="Grewal S."/>
            <person name="Gyaltsen K."/>
            <person name="Hafez N."/>
            <person name="Hagos B."/>
            <person name="Hall J."/>
            <person name="Henson C."/>
            <person name="Hollinger A."/>
            <person name="Honan T."/>
            <person name="Huard M.D."/>
            <person name="Hughes L."/>
            <person name="Hurhula B."/>
            <person name="Husby M.E."/>
            <person name="Kamat A."/>
            <person name="Kanga B."/>
            <person name="Kashin S."/>
            <person name="Khazanovich D."/>
            <person name="Kisner P."/>
            <person name="Lance K."/>
            <person name="Lara M."/>
            <person name="Lee W."/>
            <person name="Lennon N."/>
            <person name="Letendre F."/>
            <person name="LeVine R."/>
            <person name="Lipovsky A."/>
            <person name="Liu X."/>
            <person name="Liu J."/>
            <person name="Liu S."/>
            <person name="Lokyitsang T."/>
            <person name="Lokyitsang Y."/>
            <person name="Lubonja R."/>
            <person name="Lui A."/>
            <person name="MacDonald P."/>
            <person name="Magnisalis V."/>
            <person name="Maru K."/>
            <person name="Matthews C."/>
            <person name="McCusker W."/>
            <person name="McDonough S."/>
            <person name="Mehta T."/>
            <person name="Meldrim J."/>
            <person name="Meneus L."/>
            <person name="Mihai O."/>
            <person name="Mihalev A."/>
            <person name="Mihova T."/>
            <person name="Mittelman R."/>
            <person name="Mlenga V."/>
            <person name="Montmayeur A."/>
            <person name="Mulrain L."/>
            <person name="Navidi A."/>
            <person name="Naylor J."/>
            <person name="Negash T."/>
            <person name="Nguyen T."/>
            <person name="Nguyen N."/>
            <person name="Nicol R."/>
            <person name="Norbu C."/>
            <person name="Norbu N."/>
            <person name="Novod N."/>
            <person name="O'Neill B."/>
            <person name="Osman S."/>
            <person name="Markiewicz E."/>
            <person name="Oyono O.L."/>
            <person name="Patti C."/>
            <person name="Phunkhang P."/>
            <person name="Pierre F."/>
            <person name="Priest M."/>
            <person name="Raghuraman S."/>
            <person name="Rege F."/>
            <person name="Reyes R."/>
            <person name="Rise C."/>
            <person name="Rogov P."/>
            <person name="Ross K."/>
            <person name="Ryan E."/>
            <person name="Settipalli S."/>
            <person name="Shea T."/>
            <person name="Sherpa N."/>
            <person name="Shi L."/>
            <person name="Shih D."/>
            <person name="Sparrow T."/>
            <person name="Spaulding J."/>
            <person name="Stalker J."/>
            <person name="Stange-Thomann N."/>
            <person name="Stavropoulos S."/>
            <person name="Stone C."/>
            <person name="Strader C."/>
            <person name="Tesfaye S."/>
            <person name="Thomson T."/>
            <person name="Thoulutsang Y."/>
            <person name="Thoulutsang D."/>
            <person name="Topham K."/>
            <person name="Topping I."/>
            <person name="Tsamla T."/>
            <person name="Vassiliev H."/>
            <person name="Vo A."/>
            <person name="Wangchuk T."/>
            <person name="Wangdi T."/>
            <person name="Weiand M."/>
            <person name="Wilkinson J."/>
            <person name="Wilson A."/>
            <person name="Yadav S."/>
            <person name="Young G."/>
            <person name="Yu Q."/>
            <person name="Zembek L."/>
            <person name="Zhong D."/>
            <person name="Zimmer A."/>
            <person name="Zwirko Z."/>
            <person name="Jaffe D.B."/>
            <person name="Alvarez P."/>
            <person name="Brockman W."/>
            <person name="Butler J."/>
            <person name="Chin C."/>
            <person name="Gnerre S."/>
            <person name="Grabherr M."/>
            <person name="Kleber M."/>
            <person name="Mauceli E."/>
            <person name="MacCallum I."/>
        </authorList>
    </citation>
    <scope>NUCLEOTIDE SEQUENCE [LARGE SCALE GENOMIC DNA]</scope>
    <source>
        <strain evidence="8">Tucson 14024-0371.13</strain>
    </source>
</reference>
<dbReference type="eggNOG" id="KOG4164">
    <property type="taxonomic scope" value="Eukaryota"/>
</dbReference>
<dbReference type="GO" id="GO:0044458">
    <property type="term" value="P:motile cilium assembly"/>
    <property type="evidence" value="ECO:0007669"/>
    <property type="project" value="EnsemblMetazoa"/>
</dbReference>
<dbReference type="GO" id="GO:0051301">
    <property type="term" value="P:cell division"/>
    <property type="evidence" value="ECO:0007669"/>
    <property type="project" value="UniProtKB-KW"/>
</dbReference>
<sequence>MASSLNKTRHRRRLAAISFLSNISLDGTHRDTKFGATFGSSLLCSNHNRNPTSLVLGTGGGYHPHYQQHHHQRSHSATHHNHQKRQQQQQHPHHQNQQQQQQHHQQQQQHHQQNQQHQQNGGAPCSPLLCSADVHMGIDGGFSLEDCTTAGTAAASDGDGHFSETENMGHHLMNVLPAKAGQSAPAERRNIKRPTSSGRHPATHQGASAPAPGSGNMISKQQNQLQQRQARGCTAGSGGSGAESGSDSDSVKIPLKVSNLGSGGGVTGGGGAGAGAGAKLLPLRERTFSNGASDQNLLPERRARLNTAPGMRAGSNSSIAVGGGLKRTYVLSGSSVSHITDDSSTESLTPAGNFAGSFRNSLSKSVQISDGRRGTGVQGLGLGQGRDERMVLVSRKVPFFIFSALPYYKGKNGRAEFRKEDRRRRNPSTSRPLSSINDAPFDPFDLLGIQKAESGQDISYGHLLIPSRQYEKERKKHGNASTNPSIFENQMEITSTAALKNHGIASTKTITKRQGKWCFTYENNNRNSAASPTPDLKLDMDIESVILGDSTRGQAYSASILDDPELIAGKHRTLLTFTSYMTSVIDYVRPSDLKKELNDKFREKFPTIQLTLSKLRSIKREMRRINKLDSRIDLVTISQAYVYFEKLILANLINKSNRKLCAGACLLLSAKMNDVKGEALKSLIEKTESVFRLNRKELISSEFAVLVALEFSLHVHRHEVLPHYQRLLYES</sequence>
<dbReference type="FunFam" id="1.10.472.10:FF:000020">
    <property type="entry name" value="CDK5 and ABL1 enzyme substrate 1"/>
    <property type="match status" value="1"/>
</dbReference>
<feature type="region of interest" description="Disordered" evidence="5">
    <location>
        <begin position="179"/>
        <end position="256"/>
    </location>
</feature>
<feature type="compositionally biased region" description="Polar residues" evidence="5">
    <location>
        <begin position="427"/>
        <end position="437"/>
    </location>
</feature>
<dbReference type="OrthoDB" id="5353095at2759"/>
<dbReference type="GO" id="GO:0036064">
    <property type="term" value="C:ciliary basal body"/>
    <property type="evidence" value="ECO:0007669"/>
    <property type="project" value="EnsemblMetazoa"/>
</dbReference>
<keyword evidence="2" id="KW-0597">Phosphoprotein</keyword>
<evidence type="ECO:0000256" key="2">
    <source>
        <dbReference type="ARBA" id="ARBA00022553"/>
    </source>
</evidence>